<dbReference type="Pfam" id="PF09851">
    <property type="entry name" value="SHOCT"/>
    <property type="match status" value="1"/>
</dbReference>
<keyword evidence="4" id="KW-0472">Membrane</keyword>
<dbReference type="EMBL" id="JTHE02000003">
    <property type="protein sequence ID" value="NEV69075.1"/>
    <property type="molecule type" value="Genomic_DNA"/>
</dbReference>
<comment type="subcellular location">
    <subcellularLocation>
        <location evidence="1">Membrane</location>
        <topology evidence="1">Multi-pass membrane protein</topology>
    </subcellularLocation>
</comment>
<dbReference type="GO" id="GO:0016020">
    <property type="term" value="C:membrane"/>
    <property type="evidence" value="ECO:0007669"/>
    <property type="project" value="UniProtKB-SubCell"/>
</dbReference>
<protein>
    <recommendedName>
        <fullName evidence="8">SHOCT domain-containing protein</fullName>
    </recommendedName>
</protein>
<evidence type="ECO:0000259" key="5">
    <source>
        <dbReference type="Pfam" id="PF05154"/>
    </source>
</evidence>
<dbReference type="InterPro" id="IPR018649">
    <property type="entry name" value="SHOCT"/>
</dbReference>
<organism evidence="7">
    <name type="scientific">Lyngbya confervoides BDU141951</name>
    <dbReference type="NCBI Taxonomy" id="1574623"/>
    <lineage>
        <taxon>Bacteria</taxon>
        <taxon>Bacillati</taxon>
        <taxon>Cyanobacteriota</taxon>
        <taxon>Cyanophyceae</taxon>
        <taxon>Oscillatoriophycideae</taxon>
        <taxon>Oscillatoriales</taxon>
        <taxon>Microcoleaceae</taxon>
        <taxon>Lyngbya</taxon>
    </lineage>
</organism>
<evidence type="ECO:0000313" key="7">
    <source>
        <dbReference type="EMBL" id="NEV69075.1"/>
    </source>
</evidence>
<name>A0A0C1Y9H2_9CYAN</name>
<evidence type="ECO:0000256" key="1">
    <source>
        <dbReference type="ARBA" id="ARBA00004141"/>
    </source>
</evidence>
<accession>A0A0C1Y9H2</accession>
<dbReference type="AlphaFoldDB" id="A0A0C1Y9H2"/>
<evidence type="ECO:0000259" key="6">
    <source>
        <dbReference type="Pfam" id="PF09851"/>
    </source>
</evidence>
<dbReference type="InterPro" id="IPR007829">
    <property type="entry name" value="TM2"/>
</dbReference>
<comment type="caution">
    <text evidence="7">The sequence shown here is derived from an EMBL/GenBank/DDBJ whole genome shotgun (WGS) entry which is preliminary data.</text>
</comment>
<sequence>MAAALAFAGALSPLPVPISGLHKFYLRQPVWGSIYLLLGWTGIPRIACAVEGVWLLVRSQHGSPTGDTVYESVAVSEQTQAIATALRELEKLRQEGLISEQEFEQNRRTLLTKLS</sequence>
<reference evidence="7" key="1">
    <citation type="submission" date="2014-11" db="EMBL/GenBank/DDBJ databases">
        <authorList>
            <person name="Malar M.C."/>
            <person name="Sen D."/>
            <person name="Tripathy S."/>
        </authorList>
    </citation>
    <scope>NUCLEOTIDE SEQUENCE</scope>
    <source>
        <strain evidence="7">BDU141951</strain>
    </source>
</reference>
<keyword evidence="2" id="KW-0812">Transmembrane</keyword>
<reference evidence="7" key="2">
    <citation type="journal article" date="2015" name="Genome Announc.">
        <title>Draft Genome Sequence of Filamentous Marine Cyanobacterium Lyngbya confervoides Strain BDU141951.</title>
        <authorList>
            <person name="Chandrababunaidu M.M."/>
            <person name="Sen D."/>
            <person name="Tripathy S."/>
        </authorList>
    </citation>
    <scope>NUCLEOTIDE SEQUENCE</scope>
    <source>
        <strain evidence="7">BDU141951</strain>
    </source>
</reference>
<evidence type="ECO:0000256" key="4">
    <source>
        <dbReference type="ARBA" id="ARBA00023136"/>
    </source>
</evidence>
<keyword evidence="3" id="KW-1133">Transmembrane helix</keyword>
<reference evidence="7" key="3">
    <citation type="submission" date="2020-02" db="EMBL/GenBank/DDBJ databases">
        <authorList>
            <person name="Sarangi A.N."/>
            <person name="Ghosh S."/>
            <person name="Mukherjee M."/>
            <person name="Tripathy S."/>
        </authorList>
    </citation>
    <scope>NUCLEOTIDE SEQUENCE</scope>
    <source>
        <strain evidence="7">BDU141951</strain>
    </source>
</reference>
<evidence type="ECO:0008006" key="8">
    <source>
        <dbReference type="Google" id="ProtNLM"/>
    </source>
</evidence>
<gene>
    <name evidence="7" type="ORF">QQ91_018400</name>
</gene>
<proteinExistence type="predicted"/>
<feature type="domain" description="TM2" evidence="5">
    <location>
        <begin position="19"/>
        <end position="48"/>
    </location>
</feature>
<evidence type="ECO:0000256" key="3">
    <source>
        <dbReference type="ARBA" id="ARBA00022989"/>
    </source>
</evidence>
<evidence type="ECO:0000256" key="2">
    <source>
        <dbReference type="ARBA" id="ARBA00022692"/>
    </source>
</evidence>
<dbReference type="Pfam" id="PF05154">
    <property type="entry name" value="TM2"/>
    <property type="match status" value="1"/>
</dbReference>
<feature type="domain" description="SHOCT" evidence="6">
    <location>
        <begin position="84"/>
        <end position="111"/>
    </location>
</feature>